<feature type="signal peptide" evidence="2">
    <location>
        <begin position="1"/>
        <end position="25"/>
    </location>
</feature>
<name>A0A0M6XUS2_9RHOB</name>
<keyword evidence="1" id="KW-0472">Membrane</keyword>
<reference evidence="3 4" key="1">
    <citation type="submission" date="2015-07" db="EMBL/GenBank/DDBJ databases">
        <authorList>
            <person name="Noorani M."/>
        </authorList>
    </citation>
    <scope>NUCLEOTIDE SEQUENCE [LARGE SCALE GENOMIC DNA]</scope>
    <source>
        <strain evidence="3 4">CECT 5088</strain>
    </source>
</reference>
<evidence type="ECO:0000313" key="4">
    <source>
        <dbReference type="Proteomes" id="UP000048908"/>
    </source>
</evidence>
<keyword evidence="4" id="KW-1185">Reference proteome</keyword>
<dbReference type="OrthoDB" id="7863715at2"/>
<accession>A0A0M6XUS2</accession>
<dbReference type="Pfam" id="PF04956">
    <property type="entry name" value="TrbC"/>
    <property type="match status" value="1"/>
</dbReference>
<sequence>MTERTPTLAAAAALLLLASAVPALAQDLSPVTTMLTTVVTALTGPIGRAVGIIAVVVLGVMLMFGRINAATFGGVLVGMAIVFGAATVIDGFAGAPT</sequence>
<feature type="transmembrane region" description="Helical" evidence="1">
    <location>
        <begin position="49"/>
        <end position="65"/>
    </location>
</feature>
<evidence type="ECO:0000256" key="2">
    <source>
        <dbReference type="SAM" id="SignalP"/>
    </source>
</evidence>
<feature type="transmembrane region" description="Helical" evidence="1">
    <location>
        <begin position="72"/>
        <end position="95"/>
    </location>
</feature>
<evidence type="ECO:0000256" key="1">
    <source>
        <dbReference type="SAM" id="Phobius"/>
    </source>
</evidence>
<evidence type="ECO:0000313" key="3">
    <source>
        <dbReference type="EMBL" id="CTQ34850.1"/>
    </source>
</evidence>
<dbReference type="RefSeq" id="WP_055684210.1">
    <property type="nucleotide sequence ID" value="NZ_CXPG01000027.1"/>
</dbReference>
<keyword evidence="2" id="KW-0732">Signal</keyword>
<dbReference type="Proteomes" id="UP000048908">
    <property type="component" value="Unassembled WGS sequence"/>
</dbReference>
<protein>
    <submittedName>
        <fullName evidence="3">Type IV secretion system pilin subunit VirB2</fullName>
    </submittedName>
</protein>
<gene>
    <name evidence="3" type="ORF">JAN5088_03646</name>
</gene>
<proteinExistence type="predicted"/>
<dbReference type="InterPro" id="IPR007039">
    <property type="entry name" value="TrbC/VirB2"/>
</dbReference>
<feature type="chain" id="PRO_5005807084" evidence="2">
    <location>
        <begin position="26"/>
        <end position="97"/>
    </location>
</feature>
<keyword evidence="1" id="KW-0812">Transmembrane</keyword>
<organism evidence="3 4">
    <name type="scientific">Jannaschia rubra</name>
    <dbReference type="NCBI Taxonomy" id="282197"/>
    <lineage>
        <taxon>Bacteria</taxon>
        <taxon>Pseudomonadati</taxon>
        <taxon>Pseudomonadota</taxon>
        <taxon>Alphaproteobacteria</taxon>
        <taxon>Rhodobacterales</taxon>
        <taxon>Roseobacteraceae</taxon>
        <taxon>Jannaschia</taxon>
    </lineage>
</organism>
<dbReference type="AlphaFoldDB" id="A0A0M6XUS2"/>
<dbReference type="EMBL" id="CXPG01000027">
    <property type="protein sequence ID" value="CTQ34850.1"/>
    <property type="molecule type" value="Genomic_DNA"/>
</dbReference>
<dbReference type="STRING" id="282197.SAMN04488517_11029"/>
<keyword evidence="1" id="KW-1133">Transmembrane helix</keyword>